<sequence>AHVPDEVQLHIGDLGDDDRPARGPTTGRPDLHRIRGRAAARVLVRVRPGRRLHPLGGAGQRLDGRRGARHRRGRCPRLDRDDRAAVRGGDDRGAGPGAGRRLPVSGGGRHV</sequence>
<feature type="region of interest" description="Disordered" evidence="1">
    <location>
        <begin position="1"/>
        <end position="31"/>
    </location>
</feature>
<protein>
    <submittedName>
        <fullName evidence="2">Uncharacterized protein</fullName>
    </submittedName>
</protein>
<dbReference type="EMBL" id="CADCTI010000153">
    <property type="protein sequence ID" value="CAA9245018.1"/>
    <property type="molecule type" value="Genomic_DNA"/>
</dbReference>
<feature type="region of interest" description="Disordered" evidence="1">
    <location>
        <begin position="50"/>
        <end position="111"/>
    </location>
</feature>
<feature type="non-terminal residue" evidence="2">
    <location>
        <position position="111"/>
    </location>
</feature>
<dbReference type="AlphaFoldDB" id="A0A6J4IAS8"/>
<evidence type="ECO:0000256" key="1">
    <source>
        <dbReference type="SAM" id="MobiDB-lite"/>
    </source>
</evidence>
<gene>
    <name evidence="2" type="ORF">AVDCRST_MAG57-1690</name>
</gene>
<reference evidence="2" key="1">
    <citation type="submission" date="2020-02" db="EMBL/GenBank/DDBJ databases">
        <authorList>
            <person name="Meier V. D."/>
        </authorList>
    </citation>
    <scope>NUCLEOTIDE SEQUENCE</scope>
    <source>
        <strain evidence="2">AVDCRST_MAG57</strain>
    </source>
</reference>
<accession>A0A6J4IAS8</accession>
<organism evidence="2">
    <name type="scientific">uncultured Blastococcus sp</name>
    <dbReference type="NCBI Taxonomy" id="217144"/>
    <lineage>
        <taxon>Bacteria</taxon>
        <taxon>Bacillati</taxon>
        <taxon>Actinomycetota</taxon>
        <taxon>Actinomycetes</taxon>
        <taxon>Geodermatophilales</taxon>
        <taxon>Geodermatophilaceae</taxon>
        <taxon>Blastococcus</taxon>
        <taxon>environmental samples</taxon>
    </lineage>
</organism>
<feature type="non-terminal residue" evidence="2">
    <location>
        <position position="1"/>
    </location>
</feature>
<proteinExistence type="predicted"/>
<evidence type="ECO:0000313" key="2">
    <source>
        <dbReference type="EMBL" id="CAA9245018.1"/>
    </source>
</evidence>
<name>A0A6J4IAS8_9ACTN</name>
<feature type="compositionally biased region" description="Basic and acidic residues" evidence="1">
    <location>
        <begin position="76"/>
        <end position="93"/>
    </location>
</feature>